<evidence type="ECO:0000256" key="2">
    <source>
        <dbReference type="ARBA" id="ARBA00022801"/>
    </source>
</evidence>
<proteinExistence type="predicted"/>
<keyword evidence="3 5" id="KW-0347">Helicase</keyword>
<evidence type="ECO:0000256" key="5">
    <source>
        <dbReference type="PROSITE-ProRule" id="PRU00560"/>
    </source>
</evidence>
<dbReference type="Gene3D" id="1.25.40.10">
    <property type="entry name" value="Tetratricopeptide repeat domain"/>
    <property type="match status" value="1"/>
</dbReference>
<dbReference type="VEuPathDB" id="FungiDB:FUN_024789"/>
<dbReference type="GO" id="GO:0004386">
    <property type="term" value="F:helicase activity"/>
    <property type="evidence" value="ECO:0007669"/>
    <property type="project" value="UniProtKB-UniRule"/>
</dbReference>
<dbReference type="EMBL" id="LLXL01000947">
    <property type="protein sequence ID" value="PKK67538.1"/>
    <property type="molecule type" value="Genomic_DNA"/>
</dbReference>
<dbReference type="InterPro" id="IPR011990">
    <property type="entry name" value="TPR-like_helical_dom_sf"/>
</dbReference>
<feature type="coiled-coil region" evidence="6">
    <location>
        <begin position="1844"/>
        <end position="1871"/>
    </location>
</feature>
<dbReference type="GO" id="GO:0016787">
    <property type="term" value="F:hydrolase activity"/>
    <property type="evidence" value="ECO:0007669"/>
    <property type="project" value="UniProtKB-UniRule"/>
</dbReference>
<evidence type="ECO:0000313" key="9">
    <source>
        <dbReference type="Proteomes" id="UP000233469"/>
    </source>
</evidence>
<dbReference type="Gene3D" id="3.40.50.300">
    <property type="entry name" value="P-loop containing nucleotide triphosphate hydrolases"/>
    <property type="match status" value="2"/>
</dbReference>
<feature type="domain" description="UvrD-like helicase ATP-binding" evidence="7">
    <location>
        <begin position="225"/>
        <end position="614"/>
    </location>
</feature>
<dbReference type="GO" id="GO:0005524">
    <property type="term" value="F:ATP binding"/>
    <property type="evidence" value="ECO:0007669"/>
    <property type="project" value="UniProtKB-UniRule"/>
</dbReference>
<dbReference type="InterPro" id="IPR027417">
    <property type="entry name" value="P-loop_NTPase"/>
</dbReference>
<evidence type="ECO:0000256" key="1">
    <source>
        <dbReference type="ARBA" id="ARBA00022741"/>
    </source>
</evidence>
<organism evidence="8 9">
    <name type="scientific">Rhizophagus irregularis</name>
    <dbReference type="NCBI Taxonomy" id="588596"/>
    <lineage>
        <taxon>Eukaryota</taxon>
        <taxon>Fungi</taxon>
        <taxon>Fungi incertae sedis</taxon>
        <taxon>Mucoromycota</taxon>
        <taxon>Glomeromycotina</taxon>
        <taxon>Glomeromycetes</taxon>
        <taxon>Glomerales</taxon>
        <taxon>Glomeraceae</taxon>
        <taxon>Rhizophagus</taxon>
    </lineage>
</organism>
<reference evidence="8 9" key="1">
    <citation type="submission" date="2016-04" db="EMBL/GenBank/DDBJ databases">
        <title>Genome analyses suggest a sexual origin of heterokaryosis in a supposedly ancient asexual fungus.</title>
        <authorList>
            <person name="Ropars J."/>
            <person name="Sedzielewska K."/>
            <person name="Noel J."/>
            <person name="Charron P."/>
            <person name="Farinelli L."/>
            <person name="Marton T."/>
            <person name="Kruger M."/>
            <person name="Pelin A."/>
            <person name="Brachmann A."/>
            <person name="Corradi N."/>
        </authorList>
    </citation>
    <scope>NUCLEOTIDE SEQUENCE [LARGE SCALE GENOMIC DNA]</scope>
    <source>
        <strain evidence="8 9">C2</strain>
    </source>
</reference>
<evidence type="ECO:0000256" key="6">
    <source>
        <dbReference type="SAM" id="Coils"/>
    </source>
</evidence>
<dbReference type="PANTHER" id="PTHR21529">
    <property type="entry name" value="MAMMARY TURMOR VIRUS RECEPTOR HOMOLOG 1, 2 MTVR1, 2"/>
    <property type="match status" value="1"/>
</dbReference>
<dbReference type="InterPro" id="IPR039904">
    <property type="entry name" value="TRANK1"/>
</dbReference>
<evidence type="ECO:0000256" key="3">
    <source>
        <dbReference type="ARBA" id="ARBA00022806"/>
    </source>
</evidence>
<keyword evidence="2 5" id="KW-0378">Hydrolase</keyword>
<dbReference type="VEuPathDB" id="FungiDB:RhiirA1_488383"/>
<evidence type="ECO:0000256" key="4">
    <source>
        <dbReference type="ARBA" id="ARBA00022840"/>
    </source>
</evidence>
<dbReference type="SUPFAM" id="SSF48452">
    <property type="entry name" value="TPR-like"/>
    <property type="match status" value="1"/>
</dbReference>
<accession>A0A2N1N102</accession>
<dbReference type="PANTHER" id="PTHR21529:SF4">
    <property type="entry name" value="TPR AND ANKYRIN REPEAT-CONTAINING PROTEIN 1"/>
    <property type="match status" value="1"/>
</dbReference>
<keyword evidence="1 5" id="KW-0547">Nucleotide-binding</keyword>
<dbReference type="InterPro" id="IPR014016">
    <property type="entry name" value="UvrD-like_ATP-bd"/>
</dbReference>
<dbReference type="Proteomes" id="UP000233469">
    <property type="component" value="Unassembled WGS sequence"/>
</dbReference>
<evidence type="ECO:0000259" key="7">
    <source>
        <dbReference type="PROSITE" id="PS51198"/>
    </source>
</evidence>
<name>A0A2N1N102_9GLOM</name>
<keyword evidence="4 5" id="KW-0067">ATP-binding</keyword>
<evidence type="ECO:0000313" key="8">
    <source>
        <dbReference type="EMBL" id="PKK67538.1"/>
    </source>
</evidence>
<protein>
    <recommendedName>
        <fullName evidence="7">UvrD-like helicase ATP-binding domain-containing protein</fullName>
    </recommendedName>
</protein>
<reference evidence="8 9" key="2">
    <citation type="submission" date="2017-10" db="EMBL/GenBank/DDBJ databases">
        <title>Extensive intraspecific genome diversity in a model arbuscular mycorrhizal fungus.</title>
        <authorList>
            <person name="Chen E.C.H."/>
            <person name="Morin E."/>
            <person name="Baudet D."/>
            <person name="Noel J."/>
            <person name="Ndikumana S."/>
            <person name="Charron P."/>
            <person name="St-Onge C."/>
            <person name="Giorgi J."/>
            <person name="Grigoriev I.V."/>
            <person name="Roux C."/>
            <person name="Martin F.M."/>
            <person name="Corradi N."/>
        </authorList>
    </citation>
    <scope>NUCLEOTIDE SEQUENCE [LARGE SCALE GENOMIC DNA]</scope>
    <source>
        <strain evidence="8 9">C2</strain>
    </source>
</reference>
<gene>
    <name evidence="8" type="ORF">RhiirC2_852089</name>
</gene>
<feature type="coiled-coil region" evidence="6">
    <location>
        <begin position="333"/>
        <end position="360"/>
    </location>
</feature>
<dbReference type="SUPFAM" id="SSF52540">
    <property type="entry name" value="P-loop containing nucleoside triphosphate hydrolases"/>
    <property type="match status" value="1"/>
</dbReference>
<dbReference type="InterPro" id="IPR014017">
    <property type="entry name" value="DNA_helicase_UvrD-like_C"/>
</dbReference>
<sequence>MEEKRRIFRLPFEFNITDKLGPWDVLLSEDAVKDMRQLESIETIELIMKTLKHISSGAWDKYKLRQKIPSHDIPVYEVVLSGPDSENLRILWDVDYEFSIRRYSYTQLVKVWTVSSKPEQIQRVLDNLVTIHDAYTDEHNSKCEILDNENNIVLPKIFGGDRENVILLKKVEDAENTINANEDNEDFGIDDDKMLEVHKMLVTNKFFPFSKNLIWSLALDGSDFTFQVSKIEHEIITNPTSAIVIGRSGTGKTTCIVFRQLASYLANQLYKVPSSNDDNENFCRRQIFITVSYNLCWRVKEHFNQLKNSAMLTGVKMSRNELGEKIKERVRKRKEIDENNEAIDNNMREEDDEKEELKKIPNSFCMLKDHHFPLFITYEKFSEMLLGTYGIDARKLTIQQENNADDDEHDNKEEESNHLWAHFVNYNLFKEKYWPRFSDDYRTKLKCELVYSEFSIIKGTNPEVDFLSREEYRNVSIKKYPVFCYNRDEIYDLFERYEKMKRWNGDYDSADRTLAISHAAETRMLGGPHIHEVYIDECQDNQIIDFALILKLFNHADSIFMAGDIAQCIARGSSFRFQDLRALMHQWELDRNPMNHNQQNTIKKFELNVNYRSHKGILNLAASVIELLSDLFPDSIDKLLPERGVVDGPQPFIFKGFRADTFFSDVFSGSEQVSNLIEFGASQVIIVRDDASKRRLKELNNNSIENIGLVLTVFEAKGMEFNDVLLYNFFTDSPALLKWRVILSTLEGYSKGIQTFSHEEHYILSSELKHLYVAVTRAREHLWIFDENVELSEPIQTYWKSKGLVKVIESVKEIDFSSNFTKKSSPSEWYKEGKKYFEQRKYEQAIICFKKSGNEVGCKLAQAYHLRNDARTSFVNGSDEKIVKQKFTAAAEEFDECSRPIKAALCYEDIHMYKEAGHRYVKGKMYEPAVQCYIKAKMWDDAGKLYEELERYTDAVNVYKKGGSYRKIINLIKSHRQKIDEKISRRVIRLINIFYRRENNKEMSEKALLLFTTKEEKIEFLKEHAFEELLEFYVKNEQFRDAAKHLQLRGRFEEAAHMFIRSINDENVIESLKCFLHLCRITLLKNAIDQSTKELDNLPNFIAKIKSKSSKSLKKTDQWMNLIEEFELYLAYLNKNFSKVHECIQFFRARKEFVAEFYAVYVWLQILPQSHIQAEYWHNRLQYLLRLCEISSSYINIMTQPQKVINISSTHINFEEIFSVIKVDDRQQKRKIHLKNPLVYLINIGDASENVDNWQVCNVFDVHKAILQFLVEYIFKCILKAGHDGRDIPDIGTHICYKYASCQKSNCRYHHVVPTPSVLHKRLKLACLQYTVMRQLDIFYHRRLLKEEQSAQVLGAQRWWAERLVKIHIRYQSPQTSCPEVTNMVLNELPKQTRNGFINLAYKIWLFDIFENPNDFEVMLKCMFIFQQLYYKWGINKFNWEMKKIKNLAHPDELSVGFEYYNGNNQNAIPVGNRLSQFFSCLYSDQVIPAITNAREFINYAINNADKVNMNTHDDFSNITTGAFSDLVSLMEFTTALVFANGSKHYNFYIPRSYLINYFDTFTVKPLIPDHRYVSYRKKYPAELEKSFNQIQQLINQLLYKENVYLTIILRLIRLLVLIGLNESTIMPKITKFFKCLSKDVYSIKLIKYLEINATADLKKFLHSDLKETGCDSLVFVQYQQGATPKIYNSEKIVKLTYNSIKGFRSALRQIKSPIAIEKRVTATTISEKQVPLQRAEQNTSLMSINNDDNEDENSDQFSVEIQEWLSKIHNSSEAKEAAKKIQTWFRQVYNQKKSHQIGRNSTLDKIYYDIKDFCQNASYWEIAIKQKGKKIVCKYNMLLKGSMVDIILELTKLQNKLDKIDNKLQKTIRNRLTDEEELEICLDLKEELKCIYNENIKLALESLSITENSVKHKEADIEWLESKLHEANSIIDGVKEWIVKSELDY</sequence>
<keyword evidence="6" id="KW-0175">Coiled coil</keyword>
<feature type="binding site" evidence="5">
    <location>
        <begin position="246"/>
        <end position="253"/>
    </location>
    <ligand>
        <name>ATP</name>
        <dbReference type="ChEBI" id="CHEBI:30616"/>
    </ligand>
</feature>
<dbReference type="PROSITE" id="PS51198">
    <property type="entry name" value="UVRD_HELICASE_ATP_BIND"/>
    <property type="match status" value="1"/>
</dbReference>
<comment type="caution">
    <text evidence="8">The sequence shown here is derived from an EMBL/GenBank/DDBJ whole genome shotgun (WGS) entry which is preliminary data.</text>
</comment>
<dbReference type="Pfam" id="PF13361">
    <property type="entry name" value="UvrD_C"/>
    <property type="match status" value="1"/>
</dbReference>